<dbReference type="Pfam" id="PF02397">
    <property type="entry name" value="Bac_transf"/>
    <property type="match status" value="1"/>
</dbReference>
<evidence type="ECO:0000256" key="5">
    <source>
        <dbReference type="ARBA" id="ARBA00022679"/>
    </source>
</evidence>
<dbReference type="NCBIfam" id="TIGR03025">
    <property type="entry name" value="EPS_sugtrans"/>
    <property type="match status" value="1"/>
</dbReference>
<evidence type="ECO:0000256" key="2">
    <source>
        <dbReference type="ARBA" id="ARBA00004236"/>
    </source>
</evidence>
<evidence type="ECO:0000256" key="1">
    <source>
        <dbReference type="ARBA" id="ARBA00004141"/>
    </source>
</evidence>
<evidence type="ECO:0000256" key="6">
    <source>
        <dbReference type="ARBA" id="ARBA00022692"/>
    </source>
</evidence>
<evidence type="ECO:0000256" key="3">
    <source>
        <dbReference type="ARBA" id="ARBA00006464"/>
    </source>
</evidence>
<dbReference type="Pfam" id="PF13727">
    <property type="entry name" value="CoA_binding_3"/>
    <property type="match status" value="1"/>
</dbReference>
<feature type="transmembrane region" description="Helical" evidence="9">
    <location>
        <begin position="63"/>
        <end position="83"/>
    </location>
</feature>
<accession>A0ABN5J5F6</accession>
<protein>
    <submittedName>
        <fullName evidence="11">Polyprenyl glycosylphosphotransferase</fullName>
    </submittedName>
</protein>
<dbReference type="Proteomes" id="UP000240258">
    <property type="component" value="Chromosome"/>
</dbReference>
<dbReference type="EMBL" id="CP028102">
    <property type="protein sequence ID" value="AVQ17676.1"/>
    <property type="molecule type" value="Genomic_DNA"/>
</dbReference>
<evidence type="ECO:0000256" key="9">
    <source>
        <dbReference type="SAM" id="Phobius"/>
    </source>
</evidence>
<evidence type="ECO:0000256" key="4">
    <source>
        <dbReference type="ARBA" id="ARBA00022475"/>
    </source>
</evidence>
<sequence length="453" mass="53519">MKRQVAKVVMIIMQFIFYFVVNELFDVPDRIMYNTFFIYLALNLTKNMYSFKTILIWEELRKLLLVHAEYLIIMLINDLAFWGMKFIPVHLFVGLTFTFFNIFIIRFIRTVFRKNLEKSLLIIGIGNTANQITRIIRDNNTFTMYKLLGYISANSIEGVNQDVHVEKDRVIGTYEDLDKILDENKVNEVLIALPLADNEQMEEIINKLDGRVDKIKFIPRFCGTFTFNSQVENYDGIMVISAKINFVKGITRVIKRVVDFFIGLIGTLSLIPLTIFVYLKTDKEERKTGLFFTQERIGHRGKKIKIYKYRSMVVGADKILEEMMAKDEKIREEYEKNKKLKNDPRVTKIGDFLRRTSMDEFPQFINVLKGEMSFVGPRPYLFREKKDMKHYYEKIIQAKPGITGMWQTHGRSDTDFDERLVLDEYYYRNWCLWLDVVIIVKTIKNVIYKKGAC</sequence>
<feature type="transmembrane region" description="Helical" evidence="9">
    <location>
        <begin position="7"/>
        <end position="25"/>
    </location>
</feature>
<feature type="transmembrane region" description="Helical" evidence="9">
    <location>
        <begin position="257"/>
        <end position="279"/>
    </location>
</feature>
<keyword evidence="8 9" id="KW-0472">Membrane</keyword>
<comment type="similarity">
    <text evidence="3">Belongs to the bacterial sugar transferase family.</text>
</comment>
<evidence type="ECO:0000256" key="8">
    <source>
        <dbReference type="ARBA" id="ARBA00023136"/>
    </source>
</evidence>
<keyword evidence="5" id="KW-0808">Transferase</keyword>
<keyword evidence="6 9" id="KW-0812">Transmembrane</keyword>
<evidence type="ECO:0000313" key="12">
    <source>
        <dbReference type="Proteomes" id="UP000240258"/>
    </source>
</evidence>
<proteinExistence type="inferred from homology"/>
<dbReference type="InterPro" id="IPR003362">
    <property type="entry name" value="Bact_transf"/>
</dbReference>
<feature type="domain" description="Bacterial sugar transferase" evidence="10">
    <location>
        <begin position="255"/>
        <end position="447"/>
    </location>
</feature>
<keyword evidence="7 9" id="KW-1133">Transmembrane helix</keyword>
<reference evidence="12" key="1">
    <citation type="journal article" date="2018" name="MSphere">
        <title>Fusobacterium Genomics Using MinION and Illumina Sequencing Enables Genome Completion and Correction.</title>
        <authorList>
            <person name="Todd S.M."/>
            <person name="Settlage R.E."/>
            <person name="Lahmers K.K."/>
            <person name="Slade D.J."/>
        </authorList>
    </citation>
    <scope>NUCLEOTIDE SEQUENCE [LARGE SCALE GENOMIC DNA]</scope>
    <source>
        <strain evidence="12">ATCC 9817</strain>
    </source>
</reference>
<keyword evidence="12" id="KW-1185">Reference proteome</keyword>
<gene>
    <name evidence="11" type="ORF">C4N19_00430</name>
</gene>
<evidence type="ECO:0000256" key="7">
    <source>
        <dbReference type="ARBA" id="ARBA00022989"/>
    </source>
</evidence>
<organism evidence="11 12">
    <name type="scientific">Fusobacterium mortiferum ATCC 9817</name>
    <dbReference type="NCBI Taxonomy" id="469616"/>
    <lineage>
        <taxon>Bacteria</taxon>
        <taxon>Fusobacteriati</taxon>
        <taxon>Fusobacteriota</taxon>
        <taxon>Fusobacteriia</taxon>
        <taxon>Fusobacteriales</taxon>
        <taxon>Fusobacteriaceae</taxon>
        <taxon>Fusobacterium</taxon>
    </lineage>
</organism>
<feature type="transmembrane region" description="Helical" evidence="9">
    <location>
        <begin position="31"/>
        <end position="51"/>
    </location>
</feature>
<dbReference type="PANTHER" id="PTHR30576:SF4">
    <property type="entry name" value="UNDECAPRENYL-PHOSPHATE GALACTOSE PHOSPHOTRANSFERASE"/>
    <property type="match status" value="1"/>
</dbReference>
<evidence type="ECO:0000313" key="11">
    <source>
        <dbReference type="EMBL" id="AVQ17676.1"/>
    </source>
</evidence>
<keyword evidence="4" id="KW-1003">Cell membrane</keyword>
<name>A0ABN5J5F6_FUSMR</name>
<dbReference type="PANTHER" id="PTHR30576">
    <property type="entry name" value="COLANIC BIOSYNTHESIS UDP-GLUCOSE LIPID CARRIER TRANSFERASE"/>
    <property type="match status" value="1"/>
</dbReference>
<dbReference type="Gene3D" id="3.40.50.720">
    <property type="entry name" value="NAD(P)-binding Rossmann-like Domain"/>
    <property type="match status" value="1"/>
</dbReference>
<dbReference type="InterPro" id="IPR017475">
    <property type="entry name" value="EPS_sugar_tfrase"/>
</dbReference>
<comment type="subcellular location">
    <subcellularLocation>
        <location evidence="2">Cell membrane</location>
    </subcellularLocation>
    <subcellularLocation>
        <location evidence="1">Membrane</location>
        <topology evidence="1">Multi-pass membrane protein</topology>
    </subcellularLocation>
</comment>
<dbReference type="GeneID" id="62761959"/>
<evidence type="ECO:0000259" key="10">
    <source>
        <dbReference type="Pfam" id="PF02397"/>
    </source>
</evidence>
<dbReference type="RefSeq" id="WP_005886339.1">
    <property type="nucleotide sequence ID" value="NZ_CP028102.1"/>
</dbReference>
<feature type="transmembrane region" description="Helical" evidence="9">
    <location>
        <begin position="89"/>
        <end position="108"/>
    </location>
</feature>